<feature type="non-terminal residue" evidence="2">
    <location>
        <position position="100"/>
    </location>
</feature>
<protein>
    <recommendedName>
        <fullName evidence="4">Secreted protein</fullName>
    </recommendedName>
</protein>
<organism evidence="2 3">
    <name type="scientific">Pristionchus mayeri</name>
    <dbReference type="NCBI Taxonomy" id="1317129"/>
    <lineage>
        <taxon>Eukaryota</taxon>
        <taxon>Metazoa</taxon>
        <taxon>Ecdysozoa</taxon>
        <taxon>Nematoda</taxon>
        <taxon>Chromadorea</taxon>
        <taxon>Rhabditida</taxon>
        <taxon>Rhabditina</taxon>
        <taxon>Diplogasteromorpha</taxon>
        <taxon>Diplogasteroidea</taxon>
        <taxon>Neodiplogasteridae</taxon>
        <taxon>Pristionchus</taxon>
    </lineage>
</organism>
<dbReference type="Proteomes" id="UP001328107">
    <property type="component" value="Unassembled WGS sequence"/>
</dbReference>
<reference evidence="3" key="1">
    <citation type="submission" date="2022-10" db="EMBL/GenBank/DDBJ databases">
        <title>Genome assembly of Pristionchus species.</title>
        <authorList>
            <person name="Yoshida K."/>
            <person name="Sommer R.J."/>
        </authorList>
    </citation>
    <scope>NUCLEOTIDE SEQUENCE [LARGE SCALE GENOMIC DNA]</scope>
    <source>
        <strain evidence="3">RS5460</strain>
    </source>
</reference>
<gene>
    <name evidence="2" type="ORF">PMAYCL1PPCAC_32300</name>
</gene>
<evidence type="ECO:0008006" key="4">
    <source>
        <dbReference type="Google" id="ProtNLM"/>
    </source>
</evidence>
<feature type="signal peptide" evidence="1">
    <location>
        <begin position="1"/>
        <end position="27"/>
    </location>
</feature>
<dbReference type="EMBL" id="BTRK01000006">
    <property type="protein sequence ID" value="GMR62105.1"/>
    <property type="molecule type" value="Genomic_DNA"/>
</dbReference>
<feature type="non-terminal residue" evidence="2">
    <location>
        <position position="1"/>
    </location>
</feature>
<dbReference type="AlphaFoldDB" id="A0AAN5DG29"/>
<comment type="caution">
    <text evidence="2">The sequence shown here is derived from an EMBL/GenBank/DDBJ whole genome shotgun (WGS) entry which is preliminary data.</text>
</comment>
<proteinExistence type="predicted"/>
<keyword evidence="3" id="KW-1185">Reference proteome</keyword>
<feature type="chain" id="PRO_5042860693" description="Secreted protein" evidence="1">
    <location>
        <begin position="28"/>
        <end position="100"/>
    </location>
</feature>
<evidence type="ECO:0000256" key="1">
    <source>
        <dbReference type="SAM" id="SignalP"/>
    </source>
</evidence>
<accession>A0AAN5DG29</accession>
<evidence type="ECO:0000313" key="2">
    <source>
        <dbReference type="EMBL" id="GMR62105.1"/>
    </source>
</evidence>
<sequence length="100" mass="10965">ARSLATSRPPVLLILLLASSAASIVDTTPSPACCACPISCKSYPASLIRITTISVGAHPFDDDVIDTSGEWASRVFSCERRREWRDRRRWRSQVNCNTAG</sequence>
<name>A0AAN5DG29_9BILA</name>
<keyword evidence="1" id="KW-0732">Signal</keyword>
<evidence type="ECO:0000313" key="3">
    <source>
        <dbReference type="Proteomes" id="UP001328107"/>
    </source>
</evidence>